<evidence type="ECO:0000313" key="1">
    <source>
        <dbReference type="EMBL" id="AEA27894.1"/>
    </source>
</evidence>
<accession>F4D1A6</accession>
<dbReference type="STRING" id="675635.Psed_5767"/>
<organism evidence="1 2">
    <name type="scientific">Pseudonocardia dioxanivorans (strain ATCC 55486 / DSM 44775 / JCM 13855 / CB1190)</name>
    <dbReference type="NCBI Taxonomy" id="675635"/>
    <lineage>
        <taxon>Bacteria</taxon>
        <taxon>Bacillati</taxon>
        <taxon>Actinomycetota</taxon>
        <taxon>Actinomycetes</taxon>
        <taxon>Pseudonocardiales</taxon>
        <taxon>Pseudonocardiaceae</taxon>
        <taxon>Pseudonocardia</taxon>
    </lineage>
</organism>
<dbReference type="HOGENOM" id="CLU_2466744_0_0_11"/>
<reference evidence="1 2" key="1">
    <citation type="journal article" date="2011" name="J. Bacteriol.">
        <title>Genome sequence of the 1,4-dioxane-degrading Pseudonocardia dioxanivorans strain CB1190.</title>
        <authorList>
            <person name="Sales C.M."/>
            <person name="Mahendra S."/>
            <person name="Grostern A."/>
            <person name="Parales R.E."/>
            <person name="Goodwin L.A."/>
            <person name="Woyke T."/>
            <person name="Nolan M."/>
            <person name="Lapidus A."/>
            <person name="Chertkov O."/>
            <person name="Ovchinnikova G."/>
            <person name="Sczyrba A."/>
            <person name="Alvarez-Cohen L."/>
        </authorList>
    </citation>
    <scope>NUCLEOTIDE SEQUENCE [LARGE SCALE GENOMIC DNA]</scope>
    <source>
        <strain evidence="2">ATCC 55486 / DSM 44775 / JCM 13855 / CB1190</strain>
    </source>
</reference>
<dbReference type="KEGG" id="pdx:Psed_5767"/>
<keyword evidence="2" id="KW-1185">Reference proteome</keyword>
<dbReference type="EMBL" id="CP002593">
    <property type="protein sequence ID" value="AEA27894.1"/>
    <property type="molecule type" value="Genomic_DNA"/>
</dbReference>
<name>F4D1A6_PSEUX</name>
<sequence length="88" mass="9903">MPMNEHLPVTVTLTVEVDGHRMTFEAHGKAMGPRYHGTDPDPYAVDSTLEDSVRRTVSHAHIDVTARAQESIRRLYPVHTDRLGLRSV</sequence>
<dbReference type="AlphaFoldDB" id="F4D1A6"/>
<proteinExistence type="predicted"/>
<protein>
    <submittedName>
        <fullName evidence="1">Uncharacterized protein</fullName>
    </submittedName>
</protein>
<dbReference type="Proteomes" id="UP000007809">
    <property type="component" value="Chromosome"/>
</dbReference>
<gene>
    <name evidence="1" type="ordered locus">Psed_5767</name>
</gene>
<evidence type="ECO:0000313" key="2">
    <source>
        <dbReference type="Proteomes" id="UP000007809"/>
    </source>
</evidence>